<evidence type="ECO:0000313" key="2">
    <source>
        <dbReference type="Proteomes" id="UP000835052"/>
    </source>
</evidence>
<dbReference type="Proteomes" id="UP000835052">
    <property type="component" value="Unassembled WGS sequence"/>
</dbReference>
<organism evidence="1 2">
    <name type="scientific">Caenorhabditis auriculariae</name>
    <dbReference type="NCBI Taxonomy" id="2777116"/>
    <lineage>
        <taxon>Eukaryota</taxon>
        <taxon>Metazoa</taxon>
        <taxon>Ecdysozoa</taxon>
        <taxon>Nematoda</taxon>
        <taxon>Chromadorea</taxon>
        <taxon>Rhabditida</taxon>
        <taxon>Rhabditina</taxon>
        <taxon>Rhabditomorpha</taxon>
        <taxon>Rhabditoidea</taxon>
        <taxon>Rhabditidae</taxon>
        <taxon>Peloderinae</taxon>
        <taxon>Caenorhabditis</taxon>
    </lineage>
</organism>
<reference evidence="1" key="1">
    <citation type="submission" date="2020-10" db="EMBL/GenBank/DDBJ databases">
        <authorList>
            <person name="Kikuchi T."/>
        </authorList>
    </citation>
    <scope>NUCLEOTIDE SEQUENCE</scope>
    <source>
        <strain evidence="1">NKZ352</strain>
    </source>
</reference>
<comment type="caution">
    <text evidence="1">The sequence shown here is derived from an EMBL/GenBank/DDBJ whole genome shotgun (WGS) entry which is preliminary data.</text>
</comment>
<protein>
    <submittedName>
        <fullName evidence="1">Uncharacterized protein</fullName>
    </submittedName>
</protein>
<name>A0A8S1HPR1_9PELO</name>
<dbReference type="EMBL" id="CAJGYM010000092">
    <property type="protein sequence ID" value="CAD6197357.1"/>
    <property type="molecule type" value="Genomic_DNA"/>
</dbReference>
<keyword evidence="2" id="KW-1185">Reference proteome</keyword>
<sequence length="121" mass="13304">MMRQTSVSHKTKTGSPLHSRIIAFSSRHDLQPSINKSWGLKEPLFGHTSSFPFVPLLQPINRRQVGDERHRKWSASGVRLISENDGCSESRRAASPGGRNLSSVTPRSLRVVFIGASGGLL</sequence>
<dbReference type="AlphaFoldDB" id="A0A8S1HPR1"/>
<accession>A0A8S1HPR1</accession>
<evidence type="ECO:0000313" key="1">
    <source>
        <dbReference type="EMBL" id="CAD6197357.1"/>
    </source>
</evidence>
<proteinExistence type="predicted"/>
<gene>
    <name evidence="1" type="ORF">CAUJ_LOCUS13266</name>
</gene>